<dbReference type="RefSeq" id="WP_145095695.1">
    <property type="nucleotide sequence ID" value="NZ_CP036348.1"/>
</dbReference>
<dbReference type="AlphaFoldDB" id="A0A518JTV6"/>
<reference evidence="1 2" key="1">
    <citation type="submission" date="2019-02" db="EMBL/GenBank/DDBJ databases">
        <title>Deep-cultivation of Planctomycetes and their phenomic and genomic characterization uncovers novel biology.</title>
        <authorList>
            <person name="Wiegand S."/>
            <person name="Jogler M."/>
            <person name="Boedeker C."/>
            <person name="Pinto D."/>
            <person name="Vollmers J."/>
            <person name="Rivas-Marin E."/>
            <person name="Kohn T."/>
            <person name="Peeters S.H."/>
            <person name="Heuer A."/>
            <person name="Rast P."/>
            <person name="Oberbeckmann S."/>
            <person name="Bunk B."/>
            <person name="Jeske O."/>
            <person name="Meyerdierks A."/>
            <person name="Storesund J.E."/>
            <person name="Kallscheuer N."/>
            <person name="Luecker S."/>
            <person name="Lage O.M."/>
            <person name="Pohl T."/>
            <person name="Merkel B.J."/>
            <person name="Hornburger P."/>
            <person name="Mueller R.-W."/>
            <person name="Bruemmer F."/>
            <person name="Labrenz M."/>
            <person name="Spormann A.M."/>
            <person name="Op den Camp H."/>
            <person name="Overmann J."/>
            <person name="Amann R."/>
            <person name="Jetten M.S.M."/>
            <person name="Mascher T."/>
            <person name="Medema M.H."/>
            <person name="Devos D.P."/>
            <person name="Kaster A.-K."/>
            <person name="Ovreas L."/>
            <person name="Rohde M."/>
            <person name="Galperin M.Y."/>
            <person name="Jogler C."/>
        </authorList>
    </citation>
    <scope>NUCLEOTIDE SEQUENCE [LARGE SCALE GENOMIC DNA]</scope>
    <source>
        <strain evidence="1 2">Poly24</strain>
    </source>
</reference>
<dbReference type="EMBL" id="CP036348">
    <property type="protein sequence ID" value="QDV68968.1"/>
    <property type="molecule type" value="Genomic_DNA"/>
</dbReference>
<name>A0A518JTV6_9BACT</name>
<sequence>MRTDIPGTLEVPMRRDLAASPTIDNAYALLASSPHFRYGHHGLTIREDADGSLEIDGRVMSYFLKQAVQEAIRPLGVTIVNRVNVA</sequence>
<proteinExistence type="predicted"/>
<evidence type="ECO:0000313" key="1">
    <source>
        <dbReference type="EMBL" id="QDV68968.1"/>
    </source>
</evidence>
<keyword evidence="2" id="KW-1185">Reference proteome</keyword>
<dbReference type="OrthoDB" id="291621at2"/>
<protein>
    <recommendedName>
        <fullName evidence="3">BON domain-containing protein</fullName>
    </recommendedName>
</protein>
<dbReference type="Proteomes" id="UP000315082">
    <property type="component" value="Chromosome"/>
</dbReference>
<gene>
    <name evidence="1" type="ORF">Poly24_26810</name>
</gene>
<evidence type="ECO:0008006" key="3">
    <source>
        <dbReference type="Google" id="ProtNLM"/>
    </source>
</evidence>
<dbReference type="KEGG" id="rcf:Poly24_26810"/>
<accession>A0A518JTV6</accession>
<evidence type="ECO:0000313" key="2">
    <source>
        <dbReference type="Proteomes" id="UP000315082"/>
    </source>
</evidence>
<organism evidence="1 2">
    <name type="scientific">Rosistilla carotiformis</name>
    <dbReference type="NCBI Taxonomy" id="2528017"/>
    <lineage>
        <taxon>Bacteria</taxon>
        <taxon>Pseudomonadati</taxon>
        <taxon>Planctomycetota</taxon>
        <taxon>Planctomycetia</taxon>
        <taxon>Pirellulales</taxon>
        <taxon>Pirellulaceae</taxon>
        <taxon>Rosistilla</taxon>
    </lineage>
</organism>